<organism evidence="3 4">
    <name type="scientific">Rhinocladiella mackenziei CBS 650.93</name>
    <dbReference type="NCBI Taxonomy" id="1442369"/>
    <lineage>
        <taxon>Eukaryota</taxon>
        <taxon>Fungi</taxon>
        <taxon>Dikarya</taxon>
        <taxon>Ascomycota</taxon>
        <taxon>Pezizomycotina</taxon>
        <taxon>Eurotiomycetes</taxon>
        <taxon>Chaetothyriomycetidae</taxon>
        <taxon>Chaetothyriales</taxon>
        <taxon>Herpotrichiellaceae</taxon>
        <taxon>Rhinocladiella</taxon>
    </lineage>
</organism>
<dbReference type="RefSeq" id="XP_013267033.1">
    <property type="nucleotide sequence ID" value="XM_013411579.1"/>
</dbReference>
<feature type="compositionally biased region" description="Polar residues" evidence="1">
    <location>
        <begin position="1"/>
        <end position="11"/>
    </location>
</feature>
<reference evidence="3 4" key="1">
    <citation type="submission" date="2015-01" db="EMBL/GenBank/DDBJ databases">
        <title>The Genome Sequence of Rhinocladiella mackenzie CBS 650.93.</title>
        <authorList>
            <consortium name="The Broad Institute Genomics Platform"/>
            <person name="Cuomo C."/>
            <person name="de Hoog S."/>
            <person name="Gorbushina A."/>
            <person name="Stielow B."/>
            <person name="Teixiera M."/>
            <person name="Abouelleil A."/>
            <person name="Chapman S.B."/>
            <person name="Priest M."/>
            <person name="Young S.K."/>
            <person name="Wortman J."/>
            <person name="Nusbaum C."/>
            <person name="Birren B."/>
        </authorList>
    </citation>
    <scope>NUCLEOTIDE SEQUENCE [LARGE SCALE GENOMIC DNA]</scope>
    <source>
        <strain evidence="3 4">CBS 650.93</strain>
    </source>
</reference>
<dbReference type="VEuPathDB" id="FungiDB:Z518_10748"/>
<keyword evidence="4" id="KW-1185">Reference proteome</keyword>
<feature type="compositionally biased region" description="Polar residues" evidence="1">
    <location>
        <begin position="24"/>
        <end position="34"/>
    </location>
</feature>
<feature type="region of interest" description="Disordered" evidence="1">
    <location>
        <begin position="1"/>
        <end position="39"/>
    </location>
</feature>
<dbReference type="AlphaFoldDB" id="A0A0D2I983"/>
<dbReference type="HOGENOM" id="CLU_039755_0_0_1"/>
<name>A0A0D2I983_9EURO</name>
<dbReference type="GeneID" id="25298819"/>
<evidence type="ECO:0000313" key="4">
    <source>
        <dbReference type="Proteomes" id="UP000053617"/>
    </source>
</evidence>
<evidence type="ECO:0000313" key="3">
    <source>
        <dbReference type="EMBL" id="KIW99820.1"/>
    </source>
</evidence>
<gene>
    <name evidence="3" type="ORF">Z518_10748</name>
</gene>
<protein>
    <recommendedName>
        <fullName evidence="2">HNH nuclease domain-containing protein</fullName>
    </recommendedName>
</protein>
<dbReference type="Proteomes" id="UP000053617">
    <property type="component" value="Unassembled WGS sequence"/>
</dbReference>
<feature type="domain" description="HNH nuclease" evidence="2">
    <location>
        <begin position="124"/>
        <end position="216"/>
    </location>
</feature>
<dbReference type="InterPro" id="IPR003615">
    <property type="entry name" value="HNH_nuc"/>
</dbReference>
<proteinExistence type="predicted"/>
<dbReference type="EMBL" id="KN847484">
    <property type="protein sequence ID" value="KIW99820.1"/>
    <property type="molecule type" value="Genomic_DNA"/>
</dbReference>
<sequence>MAGSSNKGTTKSPERQKGKAPASGTGSAGFNNEDYNIRSPERTKVLTQIKECNRQPSRHSCLLGLLSARRYEPPGSYRQMGTGSNYFLRESGLCHSNAMESAIPGFRIPRIRDRLCRERDDYRCVLTRRPHPQVAHIFPHSVLDPRPRAGRNKTSNAIPGFWQSSRVFWDKDRVNKWKNTVFPDSENPEIGIEPCFNLISLSPDAHDMWNRGVFALKPLNLSHDRKKLTVQFFWHVPGKYDIGSQIDLLTEPTSSEGLDFVADGYCLTRVEREGSHPRLRHICSGEKFTFATNDPTNLPLPSVELLDMQWALQRLMGMCSAAGWPSLEDDDGVDSDDDWHVPDDTYSNAHNSLKRVHQWVGTEKGAGVTPEISMPMPSPSMTECP</sequence>
<accession>A0A0D2I983</accession>
<evidence type="ECO:0000256" key="1">
    <source>
        <dbReference type="SAM" id="MobiDB-lite"/>
    </source>
</evidence>
<evidence type="ECO:0000259" key="2">
    <source>
        <dbReference type="Pfam" id="PF13391"/>
    </source>
</evidence>
<dbReference type="OrthoDB" id="5416097at2759"/>
<dbReference type="Pfam" id="PF13391">
    <property type="entry name" value="HNH_2"/>
    <property type="match status" value="1"/>
</dbReference>